<evidence type="ECO:0000259" key="5">
    <source>
        <dbReference type="Pfam" id="PF09084"/>
    </source>
</evidence>
<dbReference type="PANTHER" id="PTHR30024:SF47">
    <property type="entry name" value="TAURINE-BINDING PERIPLASMIC PROTEIN"/>
    <property type="match status" value="1"/>
</dbReference>
<feature type="signal peptide" evidence="4">
    <location>
        <begin position="1"/>
        <end position="23"/>
    </location>
</feature>
<evidence type="ECO:0000313" key="7">
    <source>
        <dbReference type="Proteomes" id="UP000277294"/>
    </source>
</evidence>
<dbReference type="GO" id="GO:0042597">
    <property type="term" value="C:periplasmic space"/>
    <property type="evidence" value="ECO:0007669"/>
    <property type="project" value="UniProtKB-SubCell"/>
</dbReference>
<organism evidence="6 7">
    <name type="scientific">Pigmentiphaga humi</name>
    <dbReference type="NCBI Taxonomy" id="2478468"/>
    <lineage>
        <taxon>Bacteria</taxon>
        <taxon>Pseudomonadati</taxon>
        <taxon>Pseudomonadota</taxon>
        <taxon>Betaproteobacteria</taxon>
        <taxon>Burkholderiales</taxon>
        <taxon>Alcaligenaceae</taxon>
        <taxon>Pigmentiphaga</taxon>
    </lineage>
</organism>
<sequence length="344" mass="37572">MQKLLLSVLFAGAILAPAAPAAAATKIIVGAVPSLPNAPVYIAINKGYFKKYGLEVEAQPVGSSSDLAAMLASGKLQAIAGAPSVGFFNTFDKGLPLQVIMSGATSPYNQAIMLRNGLKDVVKTPADLKGRTIAVNSRGSITMYQVSKVLESGGLTLKDVTMKFMPFNQMPVALSNSAIDAAMMISPSIEVAEEKQFAFKWVNPDDVIKVQPTDISLMQINTNWVKEDPQAAYHFVLAYMQARRDYCDAFHFGPNRKEVVGMMARYTKIPDENFIDRISWTALEPDGRVSEASLMAIQDFFFDQGYVKKKHPFSEMVSMDLIERAAAELGPYKPAHDDGRKGCR</sequence>
<evidence type="ECO:0000256" key="1">
    <source>
        <dbReference type="ARBA" id="ARBA00004418"/>
    </source>
</evidence>
<reference evidence="6 7" key="1">
    <citation type="submission" date="2018-10" db="EMBL/GenBank/DDBJ databases">
        <authorList>
            <person name="Criscuolo A."/>
        </authorList>
    </citation>
    <scope>NUCLEOTIDE SEQUENCE [LARGE SCALE GENOMIC DNA]</scope>
    <source>
        <strain evidence="6">DnA1</strain>
    </source>
</reference>
<comment type="subcellular location">
    <subcellularLocation>
        <location evidence="1">Periplasm</location>
    </subcellularLocation>
</comment>
<dbReference type="PANTHER" id="PTHR30024">
    <property type="entry name" value="ALIPHATIC SULFONATES-BINDING PROTEIN-RELATED"/>
    <property type="match status" value="1"/>
</dbReference>
<gene>
    <name evidence="6" type="ORF">PIGHUM_00863</name>
</gene>
<evidence type="ECO:0000256" key="4">
    <source>
        <dbReference type="SAM" id="SignalP"/>
    </source>
</evidence>
<dbReference type="EMBL" id="UWPJ01000008">
    <property type="protein sequence ID" value="VCU68805.1"/>
    <property type="molecule type" value="Genomic_DNA"/>
</dbReference>
<dbReference type="SUPFAM" id="SSF53850">
    <property type="entry name" value="Periplasmic binding protein-like II"/>
    <property type="match status" value="1"/>
</dbReference>
<keyword evidence="3 4" id="KW-0732">Signal</keyword>
<protein>
    <submittedName>
        <fullName evidence="6">Taurine transporter substrate binding subunit</fullName>
    </submittedName>
</protein>
<dbReference type="OrthoDB" id="9789215at2"/>
<keyword evidence="7" id="KW-1185">Reference proteome</keyword>
<feature type="chain" id="PRO_5017967693" evidence="4">
    <location>
        <begin position="24"/>
        <end position="344"/>
    </location>
</feature>
<feature type="domain" description="SsuA/THI5-like" evidence="5">
    <location>
        <begin position="38"/>
        <end position="242"/>
    </location>
</feature>
<evidence type="ECO:0000313" key="6">
    <source>
        <dbReference type="EMBL" id="VCU68805.1"/>
    </source>
</evidence>
<proteinExistence type="inferred from homology"/>
<dbReference type="Proteomes" id="UP000277294">
    <property type="component" value="Unassembled WGS sequence"/>
</dbReference>
<evidence type="ECO:0000256" key="3">
    <source>
        <dbReference type="ARBA" id="ARBA00022729"/>
    </source>
</evidence>
<dbReference type="RefSeq" id="WP_124078025.1">
    <property type="nucleotide sequence ID" value="NZ_UWPJ01000008.1"/>
</dbReference>
<name>A0A3P4B0Z7_9BURK</name>
<dbReference type="Gene3D" id="3.40.190.10">
    <property type="entry name" value="Periplasmic binding protein-like II"/>
    <property type="match status" value="2"/>
</dbReference>
<dbReference type="Pfam" id="PF09084">
    <property type="entry name" value="NMT1"/>
    <property type="match status" value="1"/>
</dbReference>
<dbReference type="InterPro" id="IPR015168">
    <property type="entry name" value="SsuA/THI5"/>
</dbReference>
<comment type="similarity">
    <text evidence="2">Belongs to the bacterial solute-binding protein SsuA/TauA family.</text>
</comment>
<accession>A0A3P4B0Z7</accession>
<dbReference type="AlphaFoldDB" id="A0A3P4B0Z7"/>
<evidence type="ECO:0000256" key="2">
    <source>
        <dbReference type="ARBA" id="ARBA00010742"/>
    </source>
</evidence>